<gene>
    <name evidence="2" type="ORF">UT28_C0001G0146</name>
</gene>
<proteinExistence type="predicted"/>
<protein>
    <submittedName>
        <fullName evidence="2">Uncharacterized protein</fullName>
    </submittedName>
</protein>
<keyword evidence="1" id="KW-0472">Membrane</keyword>
<organism evidence="2 3">
    <name type="scientific">Berkelbacteria bacterium GW2011_GWE1_39_12</name>
    <dbReference type="NCBI Taxonomy" id="1618337"/>
    <lineage>
        <taxon>Bacteria</taxon>
        <taxon>Candidatus Berkelbacteria</taxon>
    </lineage>
</organism>
<keyword evidence="1" id="KW-1133">Transmembrane helix</keyword>
<dbReference type="Proteomes" id="UP000035648">
    <property type="component" value="Chromosome"/>
</dbReference>
<evidence type="ECO:0000256" key="1">
    <source>
        <dbReference type="SAM" id="Phobius"/>
    </source>
</evidence>
<evidence type="ECO:0000313" key="3">
    <source>
        <dbReference type="Proteomes" id="UP000035648"/>
    </source>
</evidence>
<feature type="transmembrane region" description="Helical" evidence="1">
    <location>
        <begin position="43"/>
        <end position="65"/>
    </location>
</feature>
<accession>A0A0G4B290</accession>
<name>A0A0G4B290_9BACT</name>
<dbReference type="EMBL" id="CP011213">
    <property type="protein sequence ID" value="AKM81959.1"/>
    <property type="molecule type" value="Genomic_DNA"/>
</dbReference>
<keyword evidence="1" id="KW-0812">Transmembrane</keyword>
<reference evidence="2 3" key="1">
    <citation type="journal article" date="2015" name="Nature">
        <title>rRNA introns, odd ribosomes, and small enigmatic genomes across a large radiation of phyla.</title>
        <authorList>
            <person name="Brown C.T."/>
            <person name="Hug L.A."/>
            <person name="Thomas B.C."/>
            <person name="Sharon I."/>
            <person name="Castelle C.J."/>
            <person name="Singh A."/>
            <person name="Wilkins M.J."/>
            <person name="Williams K.H."/>
            <person name="Banfield J.F."/>
        </authorList>
    </citation>
    <scope>NUCLEOTIDE SEQUENCE [LARGE SCALE GENOMIC DNA]</scope>
</reference>
<dbReference type="STRING" id="1618337.UT28_C0001G0146"/>
<dbReference type="KEGG" id="bbgw:UT28_C0001G0146"/>
<dbReference type="AlphaFoldDB" id="A0A0G4B290"/>
<evidence type="ECO:0000313" key="2">
    <source>
        <dbReference type="EMBL" id="AKM81959.1"/>
    </source>
</evidence>
<feature type="transmembrane region" description="Helical" evidence="1">
    <location>
        <begin position="6"/>
        <end position="22"/>
    </location>
</feature>
<sequence length="66" mass="7458">MVFVKILVWIAVLGGAILIMKYKERVVRMVGKNEMAERYLGPGGTYTFWVLFAILLIVIATVWLVG</sequence>